<dbReference type="EMBL" id="NIDF01000001">
    <property type="protein sequence ID" value="TYJ59017.1"/>
    <property type="molecule type" value="Genomic_DNA"/>
</dbReference>
<evidence type="ECO:0000313" key="4">
    <source>
        <dbReference type="EMBL" id="TYJ59017.1"/>
    </source>
</evidence>
<reference evidence="4 5" key="1">
    <citation type="submission" date="2017-05" db="EMBL/GenBank/DDBJ databases">
        <title>The Genome Sequence of Tsuchiyaea wingfieldii DSM 27421.</title>
        <authorList>
            <person name="Cuomo C."/>
            <person name="Passer A."/>
            <person name="Billmyre B."/>
            <person name="Heitman J."/>
        </authorList>
    </citation>
    <scope>NUCLEOTIDE SEQUENCE [LARGE SCALE GENOMIC DNA]</scope>
    <source>
        <strain evidence="4 5">DSM 27421</strain>
    </source>
</reference>
<gene>
    <name evidence="4" type="ORF">B9479_000005</name>
</gene>
<accession>A0A5D3B5Z5</accession>
<dbReference type="PANTHER" id="PTHR38644">
    <property type="entry name" value="EXPRESSED PROTEIN"/>
    <property type="match status" value="1"/>
</dbReference>
<dbReference type="Proteomes" id="UP000322245">
    <property type="component" value="Unassembled WGS sequence"/>
</dbReference>
<feature type="domain" description="Mmc1 C-terminal" evidence="3">
    <location>
        <begin position="412"/>
        <end position="614"/>
    </location>
</feature>
<evidence type="ECO:0000256" key="2">
    <source>
        <dbReference type="SAM" id="MobiDB-lite"/>
    </source>
</evidence>
<evidence type="ECO:0000259" key="3">
    <source>
        <dbReference type="Pfam" id="PF23868"/>
    </source>
</evidence>
<evidence type="ECO:0000313" key="5">
    <source>
        <dbReference type="Proteomes" id="UP000322245"/>
    </source>
</evidence>
<keyword evidence="1" id="KW-0175">Coiled coil</keyword>
<keyword evidence="5" id="KW-1185">Reference proteome</keyword>
<evidence type="ECO:0000256" key="1">
    <source>
        <dbReference type="SAM" id="Coils"/>
    </source>
</evidence>
<feature type="region of interest" description="Disordered" evidence="2">
    <location>
        <begin position="1"/>
        <end position="63"/>
    </location>
</feature>
<sequence>MPPRAPIRCSPRTLLAPSSTPFRPQKNPGISYRLRRPFASTTPATPSSSSVLRPATSQDDPPVHQMTVNGAEFAATELEDIKGLLDKELGGDPIWAERVQSALDDLSLQRRGRMAVIGDQAASPREVVSALLQDPLVDDAATRRAIVDRHQDANIEIFNLSLGSRLHREPESLAVSSSWLQNSAYDILEIDVNRLDPESAISSVLSADAVVVSIDPIRLTSVPEIQRLLPFLLNHELVEFVVNGPLPSSVTQASVVTQLTEQLRDVGGTRATRDRTTPSVSFVRADKALNALEFLAKGLELTSATPAMKTTAFESFQKDYLQSHIGPLQQTLHQTLRAIPKPQLCTAQRLAKFALSHIEGAILQERDVVRQAVLTVSELRRTAENYAIRARHLSVTTKGIDGAVVEGEVKYEMERIKSQIESSFQDNLSWLGLLGRLKVDDVALELGGFVGSRFALDLERQIVFETGQLSQLQQSLSSSSDEILRQLAHPSRQRHISAATRGNPLSSPLLANHLSTLSLSIPTLTPAHLLSPIITRRNQLISQSIPRLQISAQRSLLTTYSTTILGVTGSWIGSVAPLELFSTSTAGGLGVLSVVASLALGQTLWARAQKRFWKDWERITGMLKGDLETRLDTTLKTHILAKPLATAEGLERLITKRQDRLDDLQERATELRSRQP</sequence>
<feature type="compositionally biased region" description="Low complexity" evidence="2">
    <location>
        <begin position="39"/>
        <end position="50"/>
    </location>
</feature>
<name>A0A5D3B5Z5_9TREE</name>
<dbReference type="InterPro" id="IPR056196">
    <property type="entry name" value="Mmc1_C"/>
</dbReference>
<proteinExistence type="predicted"/>
<dbReference type="PANTHER" id="PTHR38644:SF1">
    <property type="entry name" value="EXPRESSED PROTEIN"/>
    <property type="match status" value="1"/>
</dbReference>
<organism evidence="4 5">
    <name type="scientific">Cryptococcus floricola</name>
    <dbReference type="NCBI Taxonomy" id="2591691"/>
    <lineage>
        <taxon>Eukaryota</taxon>
        <taxon>Fungi</taxon>
        <taxon>Dikarya</taxon>
        <taxon>Basidiomycota</taxon>
        <taxon>Agaricomycotina</taxon>
        <taxon>Tremellomycetes</taxon>
        <taxon>Tremellales</taxon>
        <taxon>Cryptococcaceae</taxon>
        <taxon>Cryptococcus</taxon>
    </lineage>
</organism>
<dbReference type="Pfam" id="PF23868">
    <property type="entry name" value="Mmc1_C"/>
    <property type="match status" value="1"/>
</dbReference>
<feature type="coiled-coil region" evidence="1">
    <location>
        <begin position="647"/>
        <end position="674"/>
    </location>
</feature>
<comment type="caution">
    <text evidence="4">The sequence shown here is derived from an EMBL/GenBank/DDBJ whole genome shotgun (WGS) entry which is preliminary data.</text>
</comment>
<protein>
    <recommendedName>
        <fullName evidence="3">Mmc1 C-terminal domain-containing protein</fullName>
    </recommendedName>
</protein>
<dbReference type="AlphaFoldDB" id="A0A5D3B5Z5"/>